<evidence type="ECO:0000259" key="1">
    <source>
        <dbReference type="Pfam" id="PF02720"/>
    </source>
</evidence>
<comment type="caution">
    <text evidence="2">The sequence shown here is derived from an EMBL/GenBank/DDBJ whole genome shotgun (WGS) entry which is preliminary data.</text>
</comment>
<sequence>MCETNPPQKPEPHADLPVTDMTAEQCLEVITHAESMKSYYDSKKAAALARFAELRPSSRPGVALADGAREEVAIEVGVTPQAAAAQILQAQSLVKRLPTTMAALRTGRIDYRRALTIDDLTSGMSDEDTHAVEERVLAGGRRSNPTKFRDAVRYQVIKADPEAAERRRAQARQQRNVTFRPNPDGMAQLTAYLTSDETLAAHRRITALARTLQTPERTLAQCRADALMDLILGKEKETGPDVHVAMNVTVPMTTLMGLNEQPGELAGYGPITSEHVRELAQNAVWRRFITDSVGRIVEINSRGYFSPFLQEFVQARNRLCRVTGCGLPVPEPNETGAVDRLPVCVHHIRTLDRPDRYAVVVTQEHDTVSVRTNAAARLPTVPEPAHGAAA</sequence>
<dbReference type="AlphaFoldDB" id="A0A4V2S5K6"/>
<feature type="domain" description="DUF222" evidence="1">
    <location>
        <begin position="59"/>
        <end position="316"/>
    </location>
</feature>
<reference evidence="2 3" key="1">
    <citation type="submission" date="2019-03" db="EMBL/GenBank/DDBJ databases">
        <title>Genomic Encyclopedia of Type Strains, Phase IV (KMG-IV): sequencing the most valuable type-strain genomes for metagenomic binning, comparative biology and taxonomic classification.</title>
        <authorList>
            <person name="Goeker M."/>
        </authorList>
    </citation>
    <scope>NUCLEOTIDE SEQUENCE [LARGE SCALE GENOMIC DNA]</scope>
    <source>
        <strain evidence="2 3">DSM 45934</strain>
    </source>
</reference>
<name>A0A4V2S5K6_9PSEU</name>
<dbReference type="Pfam" id="PF02720">
    <property type="entry name" value="DUF222"/>
    <property type="match status" value="1"/>
</dbReference>
<protein>
    <submittedName>
        <fullName evidence="2">Uncharacterized protein DUF222</fullName>
    </submittedName>
</protein>
<gene>
    <name evidence="2" type="ORF">EV192_112272</name>
</gene>
<dbReference type="Proteomes" id="UP000295680">
    <property type="component" value="Unassembled WGS sequence"/>
</dbReference>
<evidence type="ECO:0000313" key="3">
    <source>
        <dbReference type="Proteomes" id="UP000295680"/>
    </source>
</evidence>
<dbReference type="EMBL" id="SLWS01000012">
    <property type="protein sequence ID" value="TCO52540.1"/>
    <property type="molecule type" value="Genomic_DNA"/>
</dbReference>
<proteinExistence type="predicted"/>
<accession>A0A4V2S5K6</accession>
<organism evidence="2 3">
    <name type="scientific">Actinocrispum wychmicini</name>
    <dbReference type="NCBI Taxonomy" id="1213861"/>
    <lineage>
        <taxon>Bacteria</taxon>
        <taxon>Bacillati</taxon>
        <taxon>Actinomycetota</taxon>
        <taxon>Actinomycetes</taxon>
        <taxon>Pseudonocardiales</taxon>
        <taxon>Pseudonocardiaceae</taxon>
        <taxon>Actinocrispum</taxon>
    </lineage>
</organism>
<dbReference type="RefSeq" id="WP_132124456.1">
    <property type="nucleotide sequence ID" value="NZ_SLWS01000012.1"/>
</dbReference>
<dbReference type="InterPro" id="IPR003870">
    <property type="entry name" value="DUF222"/>
</dbReference>
<evidence type="ECO:0000313" key="2">
    <source>
        <dbReference type="EMBL" id="TCO52540.1"/>
    </source>
</evidence>
<dbReference type="OrthoDB" id="5241234at2"/>
<keyword evidence="3" id="KW-1185">Reference proteome</keyword>